<evidence type="ECO:0000256" key="1">
    <source>
        <dbReference type="ARBA" id="ARBA00002508"/>
    </source>
</evidence>
<name>A0A7S2DXP9_9STRA</name>
<keyword evidence="3" id="KW-0221">Differentiation</keyword>
<dbReference type="GO" id="GO:0005829">
    <property type="term" value="C:cytosol"/>
    <property type="evidence" value="ECO:0007669"/>
    <property type="project" value="TreeGrafter"/>
</dbReference>
<comment type="similarity">
    <text evidence="2">Belongs to the janus family.</text>
</comment>
<protein>
    <submittedName>
        <fullName evidence="7">Uncharacterized protein</fullName>
    </submittedName>
</protein>
<dbReference type="GO" id="GO:0007548">
    <property type="term" value="P:sex differentiation"/>
    <property type="evidence" value="ECO:0007669"/>
    <property type="project" value="UniProtKB-KW"/>
</dbReference>
<evidence type="ECO:0000256" key="6">
    <source>
        <dbReference type="PIRSR" id="PIRSR607702-2"/>
    </source>
</evidence>
<evidence type="ECO:0000256" key="4">
    <source>
        <dbReference type="ARBA" id="ARBA00022928"/>
    </source>
</evidence>
<evidence type="ECO:0000256" key="2">
    <source>
        <dbReference type="ARBA" id="ARBA00010971"/>
    </source>
</evidence>
<dbReference type="EMBL" id="HBGS01051012">
    <property type="protein sequence ID" value="CAD9467413.1"/>
    <property type="molecule type" value="Transcribed_RNA"/>
</dbReference>
<dbReference type="GO" id="GO:0101006">
    <property type="term" value="F:protein histidine phosphatase activity"/>
    <property type="evidence" value="ECO:0007669"/>
    <property type="project" value="TreeGrafter"/>
</dbReference>
<evidence type="ECO:0000256" key="3">
    <source>
        <dbReference type="ARBA" id="ARBA00022782"/>
    </source>
</evidence>
<organism evidence="7">
    <name type="scientific">Octactis speculum</name>
    <dbReference type="NCBI Taxonomy" id="3111310"/>
    <lineage>
        <taxon>Eukaryota</taxon>
        <taxon>Sar</taxon>
        <taxon>Stramenopiles</taxon>
        <taxon>Ochrophyta</taxon>
        <taxon>Dictyochophyceae</taxon>
        <taxon>Dictyochales</taxon>
        <taxon>Dictyochaceae</taxon>
        <taxon>Octactis</taxon>
    </lineage>
</organism>
<dbReference type="InterPro" id="IPR038596">
    <property type="entry name" value="Janus_sf"/>
</dbReference>
<accession>A0A7S2DXP9</accession>
<evidence type="ECO:0000256" key="5">
    <source>
        <dbReference type="PIRSR" id="PIRSR607702-1"/>
    </source>
</evidence>
<dbReference type="AlphaFoldDB" id="A0A7S2DXP9"/>
<proteinExistence type="inferred from homology"/>
<feature type="binding site" evidence="6">
    <location>
        <position position="95"/>
    </location>
    <ligand>
        <name>substrate</name>
    </ligand>
</feature>
<dbReference type="PANTHER" id="PTHR12258:SF5">
    <property type="entry name" value="BCDNA.GH02250-RELATED"/>
    <property type="match status" value="1"/>
</dbReference>
<reference evidence="7" key="1">
    <citation type="submission" date="2021-01" db="EMBL/GenBank/DDBJ databases">
        <authorList>
            <person name="Corre E."/>
            <person name="Pelletier E."/>
            <person name="Niang G."/>
            <person name="Scheremetjew M."/>
            <person name="Finn R."/>
            <person name="Kale V."/>
            <person name="Holt S."/>
            <person name="Cochrane G."/>
            <person name="Meng A."/>
            <person name="Brown T."/>
            <person name="Cohen L."/>
        </authorList>
    </citation>
    <scope>NUCLEOTIDE SEQUENCE</scope>
    <source>
        <strain evidence="7">CCMP1381</strain>
    </source>
</reference>
<dbReference type="Gene3D" id="3.50.20.20">
    <property type="entry name" value="Janus/Ocnus"/>
    <property type="match status" value="1"/>
</dbReference>
<keyword evidence="4" id="KW-0726">Sexual differentiation</keyword>
<dbReference type="SUPFAM" id="SSF143724">
    <property type="entry name" value="PHP14-like"/>
    <property type="match status" value="1"/>
</dbReference>
<dbReference type="GO" id="GO:0030154">
    <property type="term" value="P:cell differentiation"/>
    <property type="evidence" value="ECO:0007669"/>
    <property type="project" value="UniProtKB-KW"/>
</dbReference>
<dbReference type="InterPro" id="IPR007702">
    <property type="entry name" value="Janus"/>
</dbReference>
<feature type="active site" description="Proton acceptor" evidence="5">
    <location>
        <position position="121"/>
    </location>
</feature>
<comment type="function">
    <text evidence="1">JanA and janB regulate somatic sex differentiation.</text>
</comment>
<evidence type="ECO:0000313" key="7">
    <source>
        <dbReference type="EMBL" id="CAD9467413.1"/>
    </source>
</evidence>
<dbReference type="PANTHER" id="PTHR12258">
    <property type="entry name" value="JANUS-A/JANUS-B"/>
    <property type="match status" value="1"/>
</dbReference>
<gene>
    <name evidence="7" type="ORF">DSPE1174_LOCUS26440</name>
</gene>
<dbReference type="Pfam" id="PF05005">
    <property type="entry name" value="Ocnus"/>
    <property type="match status" value="1"/>
</dbReference>
<sequence>MLKRFYATFIFLRHTGAFSSFRHTTIHVPRHYAQRPHISVSRTFIQMADESSDTNAEERAEAAAMRGRQSAQSPSLEPNVQELFPAVQIDEGVFKYVLIKVQDRIMGSSFLVRGCAGAKYHKDVARPTVEALQETGIEYTVLGGGRINHDPVQKKDSGLWILLRFPMAGRPTST</sequence>